<proteinExistence type="predicted"/>
<evidence type="ECO:0008006" key="3">
    <source>
        <dbReference type="Google" id="ProtNLM"/>
    </source>
</evidence>
<comment type="caution">
    <text evidence="1">The sequence shown here is derived from an EMBL/GenBank/DDBJ whole genome shotgun (WGS) entry which is preliminary data.</text>
</comment>
<protein>
    <recommendedName>
        <fullName evidence="3">DUF4254 domain-containing protein</fullName>
    </recommendedName>
</protein>
<dbReference type="AlphaFoldDB" id="A0A164JJD2"/>
<name>A0A164JJD2_9NOCA</name>
<keyword evidence="2" id="KW-1185">Reference proteome</keyword>
<dbReference type="Proteomes" id="UP000076512">
    <property type="component" value="Unassembled WGS sequence"/>
</dbReference>
<dbReference type="EMBL" id="LWGR01000015">
    <property type="protein sequence ID" value="KZM70457.1"/>
    <property type="molecule type" value="Genomic_DNA"/>
</dbReference>
<organism evidence="1 2">
    <name type="scientific">Nocardia terpenica</name>
    <dbReference type="NCBI Taxonomy" id="455432"/>
    <lineage>
        <taxon>Bacteria</taxon>
        <taxon>Bacillati</taxon>
        <taxon>Actinomycetota</taxon>
        <taxon>Actinomycetes</taxon>
        <taxon>Mycobacteriales</taxon>
        <taxon>Nocardiaceae</taxon>
        <taxon>Nocardia</taxon>
    </lineage>
</organism>
<accession>A0A164JJD2</accession>
<evidence type="ECO:0000313" key="2">
    <source>
        <dbReference type="Proteomes" id="UP000076512"/>
    </source>
</evidence>
<reference evidence="1 2" key="1">
    <citation type="submission" date="2016-04" db="EMBL/GenBank/DDBJ databases">
        <authorList>
            <person name="Evans L.H."/>
            <person name="Alamgir A."/>
            <person name="Owens N."/>
            <person name="Weber N.D."/>
            <person name="Virtaneva K."/>
            <person name="Barbian K."/>
            <person name="Babar A."/>
            <person name="Rosenke K."/>
        </authorList>
    </citation>
    <scope>NUCLEOTIDE SEQUENCE [LARGE SCALE GENOMIC DNA]</scope>
    <source>
        <strain evidence="1 2">IFM 0406</strain>
    </source>
</reference>
<dbReference type="RefSeq" id="WP_067577766.1">
    <property type="nucleotide sequence ID" value="NZ_JABMCZ010000003.1"/>
</dbReference>
<evidence type="ECO:0000313" key="1">
    <source>
        <dbReference type="EMBL" id="KZM70457.1"/>
    </source>
</evidence>
<gene>
    <name evidence="1" type="ORF">AWN90_04050</name>
</gene>
<sequence length="163" mass="18219">MTAIDQYAAARTTTLFPATGTMVAALRGSMNVPLSPLTQAAYELASKYRELIRDPSANELIHAQIAEIEARIDQLVTTQLPRSAADQVPPTVGAVINSLAMLWPLAEWALQRHPSTDGRLHRVWFRLAEVHNLYSDFVSNDPMEPVQLPTWSVIEAMRRELEK</sequence>